<evidence type="ECO:0000256" key="4">
    <source>
        <dbReference type="ARBA" id="ARBA00023002"/>
    </source>
</evidence>
<feature type="transmembrane region" description="Helical" evidence="5">
    <location>
        <begin position="29"/>
        <end position="54"/>
    </location>
</feature>
<protein>
    <submittedName>
        <fullName evidence="6">NADH dehydrogenase</fullName>
        <ecNumber evidence="6">1.6.99.3</ecNumber>
    </submittedName>
</protein>
<evidence type="ECO:0000256" key="1">
    <source>
        <dbReference type="ARBA" id="ARBA00001974"/>
    </source>
</evidence>
<comment type="cofactor">
    <cofactor evidence="1">
        <name>FAD</name>
        <dbReference type="ChEBI" id="CHEBI:57692"/>
    </cofactor>
</comment>
<dbReference type="GO" id="GO:0003955">
    <property type="term" value="F:NAD(P)H dehydrogenase (quinone) activity"/>
    <property type="evidence" value="ECO:0007669"/>
    <property type="project" value="TreeGrafter"/>
</dbReference>
<gene>
    <name evidence="6" type="ORF">MNBD_CHLOROFLEXI01-3380</name>
</gene>
<dbReference type="AlphaFoldDB" id="A0A3B0VQN9"/>
<dbReference type="InterPro" id="IPR051169">
    <property type="entry name" value="NADH-Q_oxidoreductase"/>
</dbReference>
<dbReference type="EC" id="1.6.99.3" evidence="6"/>
<dbReference type="InterPro" id="IPR036188">
    <property type="entry name" value="FAD/NAD-bd_sf"/>
</dbReference>
<organism evidence="6">
    <name type="scientific">hydrothermal vent metagenome</name>
    <dbReference type="NCBI Taxonomy" id="652676"/>
    <lineage>
        <taxon>unclassified sequences</taxon>
        <taxon>metagenomes</taxon>
        <taxon>ecological metagenomes</taxon>
    </lineage>
</organism>
<keyword evidence="5" id="KW-1133">Transmembrane helix</keyword>
<reference evidence="6" key="1">
    <citation type="submission" date="2018-06" db="EMBL/GenBank/DDBJ databases">
        <authorList>
            <person name="Zhirakovskaya E."/>
        </authorList>
    </citation>
    <scope>NUCLEOTIDE SEQUENCE</scope>
</reference>
<dbReference type="PANTHER" id="PTHR42913">
    <property type="entry name" value="APOPTOSIS-INDUCING FACTOR 1"/>
    <property type="match status" value="1"/>
</dbReference>
<dbReference type="Gene3D" id="3.50.50.100">
    <property type="match status" value="1"/>
</dbReference>
<dbReference type="GO" id="GO:0019646">
    <property type="term" value="P:aerobic electron transport chain"/>
    <property type="evidence" value="ECO:0007669"/>
    <property type="project" value="TreeGrafter"/>
</dbReference>
<evidence type="ECO:0000313" key="6">
    <source>
        <dbReference type="EMBL" id="VAW42770.1"/>
    </source>
</evidence>
<dbReference type="SUPFAM" id="SSF51905">
    <property type="entry name" value="FAD/NAD(P)-binding domain"/>
    <property type="match status" value="1"/>
</dbReference>
<evidence type="ECO:0000256" key="5">
    <source>
        <dbReference type="SAM" id="Phobius"/>
    </source>
</evidence>
<proteinExistence type="predicted"/>
<dbReference type="EMBL" id="UOEU01000952">
    <property type="protein sequence ID" value="VAW42770.1"/>
    <property type="molecule type" value="Genomic_DNA"/>
</dbReference>
<dbReference type="PANTHER" id="PTHR42913:SF3">
    <property type="entry name" value="64 KDA MITOCHONDRIAL NADH DEHYDROGENASE (EUROFUNG)"/>
    <property type="match status" value="1"/>
</dbReference>
<keyword evidence="4 6" id="KW-0560">Oxidoreductase</keyword>
<keyword evidence="2" id="KW-0285">Flavoprotein</keyword>
<keyword evidence="5" id="KW-0812">Transmembrane</keyword>
<evidence type="ECO:0000256" key="2">
    <source>
        <dbReference type="ARBA" id="ARBA00022630"/>
    </source>
</evidence>
<sequence length="154" mass="16203">MGCLWWILGPLTLTPLLMGSGPTWDVATAAASFFDLIGHLLFGAVTGISFHLLVTFSLRWWVMPESAVPLPIKPAQIVIVGGGFGGVAAAQQLEKIIARDPAIESTLISQSNFLLFTPMLAEVASSALEAQHISAPVRAALPQHPLCAGGRGYG</sequence>
<name>A0A3B0VQN9_9ZZZZ</name>
<keyword evidence="5" id="KW-0472">Membrane</keyword>
<keyword evidence="3" id="KW-0274">FAD</keyword>
<accession>A0A3B0VQN9</accession>
<evidence type="ECO:0000256" key="3">
    <source>
        <dbReference type="ARBA" id="ARBA00022827"/>
    </source>
</evidence>